<keyword evidence="1" id="KW-0732">Signal</keyword>
<evidence type="ECO:0000313" key="3">
    <source>
        <dbReference type="Proteomes" id="UP000572680"/>
    </source>
</evidence>
<sequence length="162" mass="17089">MSSARSRLARRMTSAGGVVVALGTAATLATGTAVAATGTASAASATTAAAGAAAAEAKRPPVRTVRLAPVRPVLYPRGAALRTTRHHSKIYIKIVKRQRERLVKVRAITPGGRAMGPWVTVPSRNARPGRTVALTRNVRDGVPFKLQWAKSRAGAVAFYLYY</sequence>
<evidence type="ECO:0000256" key="1">
    <source>
        <dbReference type="SAM" id="SignalP"/>
    </source>
</evidence>
<accession>A0A7W3QQB9</accession>
<keyword evidence="3" id="KW-1185">Reference proteome</keyword>
<feature type="signal peptide" evidence="1">
    <location>
        <begin position="1"/>
        <end position="35"/>
    </location>
</feature>
<dbReference type="EMBL" id="JACJIA010000012">
    <property type="protein sequence ID" value="MBA8955466.1"/>
    <property type="molecule type" value="Genomic_DNA"/>
</dbReference>
<dbReference type="Proteomes" id="UP000572680">
    <property type="component" value="Unassembled WGS sequence"/>
</dbReference>
<proteinExistence type="predicted"/>
<organism evidence="2 3">
    <name type="scientific">Actinomadura namibiensis</name>
    <dbReference type="NCBI Taxonomy" id="182080"/>
    <lineage>
        <taxon>Bacteria</taxon>
        <taxon>Bacillati</taxon>
        <taxon>Actinomycetota</taxon>
        <taxon>Actinomycetes</taxon>
        <taxon>Streptosporangiales</taxon>
        <taxon>Thermomonosporaceae</taxon>
        <taxon>Actinomadura</taxon>
    </lineage>
</organism>
<evidence type="ECO:0000313" key="2">
    <source>
        <dbReference type="EMBL" id="MBA8955466.1"/>
    </source>
</evidence>
<protein>
    <recommendedName>
        <fullName evidence="4">Secreted protein</fullName>
    </recommendedName>
</protein>
<reference evidence="2 3" key="1">
    <citation type="submission" date="2020-08" db="EMBL/GenBank/DDBJ databases">
        <title>Genomic Encyclopedia of Type Strains, Phase IV (KMG-IV): sequencing the most valuable type-strain genomes for metagenomic binning, comparative biology and taxonomic classification.</title>
        <authorList>
            <person name="Goeker M."/>
        </authorList>
    </citation>
    <scope>NUCLEOTIDE SEQUENCE [LARGE SCALE GENOMIC DNA]</scope>
    <source>
        <strain evidence="2 3">DSM 44197</strain>
    </source>
</reference>
<gene>
    <name evidence="2" type="ORF">HNR61_007142</name>
</gene>
<dbReference type="RefSeq" id="WP_182847475.1">
    <property type="nucleotide sequence ID" value="NZ_BAAALP010000028.1"/>
</dbReference>
<comment type="caution">
    <text evidence="2">The sequence shown here is derived from an EMBL/GenBank/DDBJ whole genome shotgun (WGS) entry which is preliminary data.</text>
</comment>
<evidence type="ECO:0008006" key="4">
    <source>
        <dbReference type="Google" id="ProtNLM"/>
    </source>
</evidence>
<feature type="chain" id="PRO_5039694920" description="Secreted protein" evidence="1">
    <location>
        <begin position="36"/>
        <end position="162"/>
    </location>
</feature>
<dbReference type="AlphaFoldDB" id="A0A7W3QQB9"/>
<name>A0A7W3QQB9_ACTNM</name>